<comment type="caution">
    <text evidence="7">The sequence shown here is derived from an EMBL/GenBank/DDBJ whole genome shotgun (WGS) entry which is preliminary data.</text>
</comment>
<evidence type="ECO:0000313" key="7">
    <source>
        <dbReference type="EMBL" id="KRM25810.1"/>
    </source>
</evidence>
<sequence>MMNKQIIDAMAMKRALTRITYEIIERNKGFDDLILIGIKTRGEFLARRIAEQMAKLENAQILVVPLDITGYRDDLQNDQVAKESKVTTKLPVNIDDKQVVLVDDVFFTGRTVRAAMDALMDQGRPQSIRVAVLIDRGHREMPIRPDFVGKNVPTSSEEKVKVNMTEVDDQDDVELINLNK</sequence>
<dbReference type="AlphaFoldDB" id="A0A0R1X6L9"/>
<dbReference type="Pfam" id="PF00156">
    <property type="entry name" value="Pribosyltran"/>
    <property type="match status" value="1"/>
</dbReference>
<dbReference type="GO" id="GO:0003723">
    <property type="term" value="F:RNA binding"/>
    <property type="evidence" value="ECO:0007669"/>
    <property type="project" value="UniProtKB-UniRule"/>
</dbReference>
<evidence type="ECO:0000256" key="3">
    <source>
        <dbReference type="ARBA" id="ARBA00023015"/>
    </source>
</evidence>
<comment type="similarity">
    <text evidence="1 5">Belongs to the purine/pyrimidine phosphoribosyltransferase family. PyrR subfamily.</text>
</comment>
<dbReference type="InterPro" id="IPR023050">
    <property type="entry name" value="PyrR"/>
</dbReference>
<accession>A0A0R1X6L9</accession>
<comment type="function">
    <text evidence="5">Regulates transcriptional attenuation of the pyrimidine nucleotide (pyr) operon by binding in a uridine-dependent manner to specific sites on pyr mRNA. This disrupts an antiterminator hairpin in the RNA and favors formation of a downstream transcription terminator, leading to a reduced expression of downstream genes.</text>
</comment>
<comment type="function">
    <text evidence="5">Also displays a weak uracil phosphoribosyltransferase activity which is not physiologically significant.</text>
</comment>
<dbReference type="GO" id="GO:0004845">
    <property type="term" value="F:uracil phosphoribosyltransferase activity"/>
    <property type="evidence" value="ECO:0007669"/>
    <property type="project" value="UniProtKB-UniRule"/>
</dbReference>
<keyword evidence="2 5" id="KW-0806">Transcription termination</keyword>
<evidence type="ECO:0000256" key="4">
    <source>
        <dbReference type="ARBA" id="ARBA00023163"/>
    </source>
</evidence>
<evidence type="ECO:0000256" key="2">
    <source>
        <dbReference type="ARBA" id="ARBA00022472"/>
    </source>
</evidence>
<reference evidence="7 8" key="1">
    <citation type="journal article" date="2015" name="Genome Announc.">
        <title>Expanding the biotechnology potential of lactobacilli through comparative genomics of 213 strains and associated genera.</title>
        <authorList>
            <person name="Sun Z."/>
            <person name="Harris H.M."/>
            <person name="McCann A."/>
            <person name="Guo C."/>
            <person name="Argimon S."/>
            <person name="Zhang W."/>
            <person name="Yang X."/>
            <person name="Jeffery I.B."/>
            <person name="Cooney J.C."/>
            <person name="Kagawa T.F."/>
            <person name="Liu W."/>
            <person name="Song Y."/>
            <person name="Salvetti E."/>
            <person name="Wrobel A."/>
            <person name="Rasinkangas P."/>
            <person name="Parkhill J."/>
            <person name="Rea M.C."/>
            <person name="O'Sullivan O."/>
            <person name="Ritari J."/>
            <person name="Douillard F.P."/>
            <person name="Paul Ross R."/>
            <person name="Yang R."/>
            <person name="Briner A.E."/>
            <person name="Felis G.E."/>
            <person name="de Vos W.M."/>
            <person name="Barrangou R."/>
            <person name="Klaenhammer T.R."/>
            <person name="Caufield P.W."/>
            <person name="Cui Y."/>
            <person name="Zhang H."/>
            <person name="O'Toole P.W."/>
        </authorList>
    </citation>
    <scope>NUCLEOTIDE SEQUENCE [LARGE SCALE GENOMIC DNA]</scope>
    <source>
        <strain evidence="7 8">DSM 6035</strain>
    </source>
</reference>
<keyword evidence="5 7" id="KW-0808">Transferase</keyword>
<comment type="subunit">
    <text evidence="5">Homodimer and homohexamer; in equilibrium.</text>
</comment>
<dbReference type="HAMAP" id="MF_01219">
    <property type="entry name" value="PyrR"/>
    <property type="match status" value="1"/>
</dbReference>
<keyword evidence="8" id="KW-1185">Reference proteome</keyword>
<dbReference type="Proteomes" id="UP000051412">
    <property type="component" value="Unassembled WGS sequence"/>
</dbReference>
<dbReference type="SUPFAM" id="SSF53271">
    <property type="entry name" value="PRTase-like"/>
    <property type="match status" value="1"/>
</dbReference>
<protein>
    <recommendedName>
        <fullName evidence="5">Bifunctional protein PyrR</fullName>
    </recommendedName>
    <domain>
        <recommendedName>
            <fullName evidence="5">Pyrimidine operon regulatory protein</fullName>
        </recommendedName>
    </domain>
    <domain>
        <recommendedName>
            <fullName evidence="5">Uracil phosphoribosyltransferase</fullName>
            <shortName evidence="5">UPRTase</shortName>
            <ecNumber evidence="5">2.4.2.9</ecNumber>
        </recommendedName>
    </domain>
</protein>
<name>A0A0R1X6L9_9LACO</name>
<dbReference type="STRING" id="1423782.FD32_GL000641"/>
<dbReference type="InterPro" id="IPR050137">
    <property type="entry name" value="PyrR_bifunctional"/>
</dbReference>
<dbReference type="EC" id="2.4.2.9" evidence="5"/>
<comment type="catalytic activity">
    <reaction evidence="5">
        <text>UMP + diphosphate = 5-phospho-alpha-D-ribose 1-diphosphate + uracil</text>
        <dbReference type="Rhea" id="RHEA:13017"/>
        <dbReference type="ChEBI" id="CHEBI:17568"/>
        <dbReference type="ChEBI" id="CHEBI:33019"/>
        <dbReference type="ChEBI" id="CHEBI:57865"/>
        <dbReference type="ChEBI" id="CHEBI:58017"/>
        <dbReference type="EC" id="2.4.2.9"/>
    </reaction>
</comment>
<evidence type="ECO:0000313" key="8">
    <source>
        <dbReference type="Proteomes" id="UP000051412"/>
    </source>
</evidence>
<dbReference type="Gene3D" id="3.40.50.2020">
    <property type="match status" value="1"/>
</dbReference>
<evidence type="ECO:0000256" key="5">
    <source>
        <dbReference type="HAMAP-Rule" id="MF_01219"/>
    </source>
</evidence>
<evidence type="ECO:0000259" key="6">
    <source>
        <dbReference type="Pfam" id="PF00156"/>
    </source>
</evidence>
<dbReference type="PANTHER" id="PTHR11608:SF0">
    <property type="entry name" value="BIFUNCTIONAL PROTEIN PYRR"/>
    <property type="match status" value="1"/>
</dbReference>
<gene>
    <name evidence="5" type="primary">pyrR</name>
    <name evidence="7" type="ORF">FD32_GL000641</name>
</gene>
<evidence type="ECO:0000256" key="1">
    <source>
        <dbReference type="ARBA" id="ARBA00005565"/>
    </source>
</evidence>
<keyword evidence="5 7" id="KW-0328">Glycosyltransferase</keyword>
<dbReference type="PATRIC" id="fig|1423782.4.peg.666"/>
<organism evidence="7 8">
    <name type="scientific">Limosilactobacillus panis DSM 6035</name>
    <dbReference type="NCBI Taxonomy" id="1423782"/>
    <lineage>
        <taxon>Bacteria</taxon>
        <taxon>Bacillati</taxon>
        <taxon>Bacillota</taxon>
        <taxon>Bacilli</taxon>
        <taxon>Lactobacillales</taxon>
        <taxon>Lactobacillaceae</taxon>
        <taxon>Limosilactobacillus</taxon>
    </lineage>
</organism>
<dbReference type="InterPro" id="IPR000836">
    <property type="entry name" value="PRTase_dom"/>
</dbReference>
<dbReference type="CDD" id="cd06223">
    <property type="entry name" value="PRTases_typeI"/>
    <property type="match status" value="1"/>
</dbReference>
<dbReference type="InterPro" id="IPR029057">
    <property type="entry name" value="PRTase-like"/>
</dbReference>
<proteinExistence type="inferred from homology"/>
<keyword evidence="4 5" id="KW-0804">Transcription</keyword>
<dbReference type="NCBIfam" id="NF003548">
    <property type="entry name" value="PRK05205.1-4"/>
    <property type="match status" value="1"/>
</dbReference>
<dbReference type="FunFam" id="3.40.50.2020:FF:000020">
    <property type="entry name" value="Bifunctional protein PyrR"/>
    <property type="match status" value="1"/>
</dbReference>
<feature type="short sequence motif" description="PRPP-binding" evidence="5">
    <location>
        <begin position="99"/>
        <end position="111"/>
    </location>
</feature>
<dbReference type="EMBL" id="AZGM01000110">
    <property type="protein sequence ID" value="KRM25810.1"/>
    <property type="molecule type" value="Genomic_DNA"/>
</dbReference>
<keyword evidence="5" id="KW-0694">RNA-binding</keyword>
<keyword evidence="3 5" id="KW-0805">Transcription regulation</keyword>
<dbReference type="GO" id="GO:0006353">
    <property type="term" value="P:DNA-templated transcription termination"/>
    <property type="evidence" value="ECO:0007669"/>
    <property type="project" value="UniProtKB-UniRule"/>
</dbReference>
<feature type="domain" description="Phosphoribosyltransferase" evidence="6">
    <location>
        <begin position="4"/>
        <end position="153"/>
    </location>
</feature>
<dbReference type="PANTHER" id="PTHR11608">
    <property type="entry name" value="BIFUNCTIONAL PROTEIN PYRR"/>
    <property type="match status" value="1"/>
</dbReference>
<dbReference type="NCBIfam" id="NF003549">
    <property type="entry name" value="PRK05205.1-5"/>
    <property type="match status" value="1"/>
</dbReference>